<proteinExistence type="predicted"/>
<dbReference type="EMBL" id="CP017803">
    <property type="protein sequence ID" value="ATZ59564.1"/>
    <property type="molecule type" value="Genomic_DNA"/>
</dbReference>
<reference evidence="2 3" key="1">
    <citation type="submission" date="2016-10" db="EMBL/GenBank/DDBJ databases">
        <authorList>
            <person name="Varghese N."/>
        </authorList>
    </citation>
    <scope>NUCLEOTIDE SEQUENCE [LARGE SCALE GENOMIC DNA]</scope>
    <source>
        <strain evidence="2 3">KB11</strain>
    </source>
</reference>
<sequence length="408" mass="47919">MKLSSRSKAYMIPEYSLTGDLLSFLTCNLQYRYQNKGTLPPSMPIQLWFGEFIHGVMEEAYLQWELNKTPFPWDWKKDIRPIENMIDARLQVRGLYPPKEHFFSTNHPSNENVDVNERDHKKLASARAERAINYWGPHLFPLIDSAELLIKGIRNMPHYDKNTSRSNYYGINGVIDVLSSLKINETIENTRQTTLDSYRNKIIEYLKNDKEFQEHINSIDDDEYEVIIDYKGMRRPSNQREDDETWIRHKWQILTYAWLRRQQADAKPIVAGIIFYLNELVPSKEDLIVVQQDIRNNLTDIPKEGEFKKDVALIENWDEDAKVPELSSEFKTARSIRIININNEEIEKALNEFDNVVNNIESSLIKEIKGCKIQDAWKAQGDERTCDACDFKTFCKNKKTKPKEFTIP</sequence>
<evidence type="ECO:0000313" key="3">
    <source>
        <dbReference type="Proteomes" id="UP000232133"/>
    </source>
</evidence>
<evidence type="ECO:0000259" key="1">
    <source>
        <dbReference type="Pfam" id="PF12705"/>
    </source>
</evidence>
<protein>
    <recommendedName>
        <fullName evidence="1">PD-(D/E)XK endonuclease-like domain-containing protein</fullName>
    </recommendedName>
</protein>
<dbReference type="RefSeq" id="WP_100815380.1">
    <property type="nucleotide sequence ID" value="NZ_CP017803.1"/>
</dbReference>
<dbReference type="InterPro" id="IPR038726">
    <property type="entry name" value="PDDEXK_AddAB-type"/>
</dbReference>
<name>A0A2H4U647_METSM</name>
<dbReference type="Proteomes" id="UP000232133">
    <property type="component" value="Chromosome"/>
</dbReference>
<feature type="domain" description="PD-(D/E)XK endonuclease-like" evidence="1">
    <location>
        <begin position="220"/>
        <end position="396"/>
    </location>
</feature>
<dbReference type="GeneID" id="35118431"/>
<gene>
    <name evidence="2" type="ORF">BK798_03600</name>
</gene>
<accession>A0A2H4U647</accession>
<evidence type="ECO:0000313" key="2">
    <source>
        <dbReference type="EMBL" id="ATZ59564.1"/>
    </source>
</evidence>
<dbReference type="Pfam" id="PF12705">
    <property type="entry name" value="PDDEXK_1"/>
    <property type="match status" value="1"/>
</dbReference>
<organism evidence="2 3">
    <name type="scientific">Methanobrevibacter smithii</name>
    <dbReference type="NCBI Taxonomy" id="2173"/>
    <lineage>
        <taxon>Archaea</taxon>
        <taxon>Methanobacteriati</taxon>
        <taxon>Methanobacteriota</taxon>
        <taxon>Methanomada group</taxon>
        <taxon>Methanobacteria</taxon>
        <taxon>Methanobacteriales</taxon>
        <taxon>Methanobacteriaceae</taxon>
        <taxon>Methanobrevibacter</taxon>
    </lineage>
</organism>
<dbReference type="AlphaFoldDB" id="A0A2H4U647"/>